<organism evidence="1 2">
    <name type="scientific">Entomophthora muscae</name>
    <dbReference type="NCBI Taxonomy" id="34485"/>
    <lineage>
        <taxon>Eukaryota</taxon>
        <taxon>Fungi</taxon>
        <taxon>Fungi incertae sedis</taxon>
        <taxon>Zoopagomycota</taxon>
        <taxon>Entomophthoromycotina</taxon>
        <taxon>Entomophthoromycetes</taxon>
        <taxon>Entomophthorales</taxon>
        <taxon>Entomophthoraceae</taxon>
        <taxon>Entomophthora</taxon>
    </lineage>
</organism>
<reference evidence="1" key="1">
    <citation type="submission" date="2022-04" db="EMBL/GenBank/DDBJ databases">
        <title>Genome of the entomopathogenic fungus Entomophthora muscae.</title>
        <authorList>
            <person name="Elya C."/>
            <person name="Lovett B.R."/>
            <person name="Lee E."/>
            <person name="Macias A.M."/>
            <person name="Hajek A.E."/>
            <person name="De Bivort B.L."/>
            <person name="Kasson M.T."/>
            <person name="De Fine Licht H.H."/>
            <person name="Stajich J.E."/>
        </authorList>
    </citation>
    <scope>NUCLEOTIDE SEQUENCE</scope>
    <source>
        <strain evidence="1">Berkeley</strain>
    </source>
</reference>
<evidence type="ECO:0000313" key="1">
    <source>
        <dbReference type="EMBL" id="KAJ9085627.1"/>
    </source>
</evidence>
<comment type="caution">
    <text evidence="1">The sequence shown here is derived from an EMBL/GenBank/DDBJ whole genome shotgun (WGS) entry which is preliminary data.</text>
</comment>
<dbReference type="EMBL" id="QTSX02000752">
    <property type="protein sequence ID" value="KAJ9085627.1"/>
    <property type="molecule type" value="Genomic_DNA"/>
</dbReference>
<gene>
    <name evidence="1" type="ORF">DSO57_1012000</name>
</gene>
<accession>A0ACC2UFF5</accession>
<keyword evidence="2" id="KW-1185">Reference proteome</keyword>
<protein>
    <submittedName>
        <fullName evidence="1">Uncharacterized protein</fullName>
    </submittedName>
</protein>
<name>A0ACC2UFF5_9FUNG</name>
<evidence type="ECO:0000313" key="2">
    <source>
        <dbReference type="Proteomes" id="UP001165960"/>
    </source>
</evidence>
<dbReference type="Proteomes" id="UP001165960">
    <property type="component" value="Unassembled WGS sequence"/>
</dbReference>
<proteinExistence type="predicted"/>
<sequence>MKSTAFLWILVWAAVSESLLQELYRDYCFERQANVEALFKPLETFPRILAKAKGVLDATEGELVMYSHFVFATIWSRINVNKGGLVHLLLYYESINSYGVDSIRKLYFDQLRSIHLVKQTALKQANTVFLVHSAGLGFHKYHILRQETLAQIDSLARASTQDVFNRYIKLLSELDAIRHDGELFLLKHHTQIRNKTL</sequence>